<feature type="transmembrane region" description="Helical" evidence="13">
    <location>
        <begin position="239"/>
        <end position="264"/>
    </location>
</feature>
<evidence type="ECO:0000256" key="8">
    <source>
        <dbReference type="ARBA" id="ARBA00022824"/>
    </source>
</evidence>
<dbReference type="GO" id="GO:1904423">
    <property type="term" value="C:dehydrodolichyl diphosphate synthase complex"/>
    <property type="evidence" value="ECO:0007669"/>
    <property type="project" value="InterPro"/>
</dbReference>
<evidence type="ECO:0000256" key="1">
    <source>
        <dbReference type="ARBA" id="ARBA00001946"/>
    </source>
</evidence>
<dbReference type="UniPathway" id="UPA00378"/>
<comment type="catalytic activity">
    <reaction evidence="12">
        <text>n isopentenyl diphosphate + (2E,6E)-farnesyl diphosphate = a di-trans,poly-cis-polyprenyl diphosphate + n diphosphate</text>
        <dbReference type="Rhea" id="RHEA:53008"/>
        <dbReference type="Rhea" id="RHEA-COMP:19494"/>
        <dbReference type="ChEBI" id="CHEBI:33019"/>
        <dbReference type="ChEBI" id="CHEBI:128769"/>
        <dbReference type="ChEBI" id="CHEBI:136960"/>
        <dbReference type="ChEBI" id="CHEBI:175763"/>
        <dbReference type="EC" id="2.5.1.87"/>
    </reaction>
</comment>
<dbReference type="SUPFAM" id="SSF64005">
    <property type="entry name" value="Undecaprenyl diphosphate synthase"/>
    <property type="match status" value="1"/>
</dbReference>
<dbReference type="InterPro" id="IPR038887">
    <property type="entry name" value="Nus1/NgBR"/>
</dbReference>
<evidence type="ECO:0000256" key="9">
    <source>
        <dbReference type="ARBA" id="ARBA00022842"/>
    </source>
</evidence>
<keyword evidence="15" id="KW-1185">Reference proteome</keyword>
<evidence type="ECO:0000256" key="3">
    <source>
        <dbReference type="ARBA" id="ARBA00004922"/>
    </source>
</evidence>
<name>A0A834ZFK8_TETSI</name>
<organism evidence="14 15">
    <name type="scientific">Tetracentron sinense</name>
    <name type="common">Spur-leaf</name>
    <dbReference type="NCBI Taxonomy" id="13715"/>
    <lineage>
        <taxon>Eukaryota</taxon>
        <taxon>Viridiplantae</taxon>
        <taxon>Streptophyta</taxon>
        <taxon>Embryophyta</taxon>
        <taxon>Tracheophyta</taxon>
        <taxon>Spermatophyta</taxon>
        <taxon>Magnoliopsida</taxon>
        <taxon>Trochodendrales</taxon>
        <taxon>Trochodendraceae</taxon>
        <taxon>Tetracentron</taxon>
    </lineage>
</organism>
<reference evidence="14 15" key="1">
    <citation type="submission" date="2020-04" db="EMBL/GenBank/DDBJ databases">
        <title>Plant Genome Project.</title>
        <authorList>
            <person name="Zhang R.-G."/>
        </authorList>
    </citation>
    <scope>NUCLEOTIDE SEQUENCE [LARGE SCALE GENOMIC DNA]</scope>
    <source>
        <strain evidence="14">YNK0</strain>
        <tissue evidence="14">Leaf</tissue>
    </source>
</reference>
<evidence type="ECO:0000256" key="10">
    <source>
        <dbReference type="ARBA" id="ARBA00022989"/>
    </source>
</evidence>
<evidence type="ECO:0000256" key="4">
    <source>
        <dbReference type="ARBA" id="ARBA00005432"/>
    </source>
</evidence>
<dbReference type="EC" id="2.5.1.87" evidence="5"/>
<keyword evidence="6" id="KW-0808">Transferase</keyword>
<comment type="subcellular location">
    <subcellularLocation>
        <location evidence="2">Endoplasmic reticulum membrane</location>
    </subcellularLocation>
</comment>
<evidence type="ECO:0000256" key="11">
    <source>
        <dbReference type="ARBA" id="ARBA00023136"/>
    </source>
</evidence>
<keyword evidence="7 13" id="KW-0812">Transmembrane</keyword>
<proteinExistence type="inferred from homology"/>
<dbReference type="EMBL" id="JABCRI010000005">
    <property type="protein sequence ID" value="KAF8406419.1"/>
    <property type="molecule type" value="Genomic_DNA"/>
</dbReference>
<dbReference type="GO" id="GO:0005789">
    <property type="term" value="C:endoplasmic reticulum membrane"/>
    <property type="evidence" value="ECO:0007669"/>
    <property type="project" value="UniProtKB-SubCell"/>
</dbReference>
<keyword evidence="11 13" id="KW-0472">Membrane</keyword>
<sequence>MISCTQKRKKKLQKSLIIIYTFAYDRLNNLAFPIIRDKLPLTNFRFYSHYSYALIVYCKTAPKNRKDSLQPRMGEREDCNLENGNSRCTVLGDDFQKMFSSIKHISPVRQIDNLVLQRLWHFLHPTLSIVYFFLSIAHVLIPSGLLAKYKSLNLSNLQGLAAAVNSEEVHNTSRVVELLRWLLAFGMKNVGLYNLDGVLKESKETVSAKLSYARLWEISPVRQIVNLVLQRLWHFLHRALSIVFFFLGMVNVLESCLITSGLLAKYKSLDLSNLHCLAIVVSNEEAHNTSRVVELVRWLSAIGVKHVCLYDMNGVLKESKKTILAKISNARLWEAADLNVRVLTQLGTYFTQETDEKDLSLDQKQMILEFVSFSDGKEGAAKAANFLCSEYLKPASLDGDQEDLVFTEPNMTKALRAVGCGGTEPNLLLVYGPARCHLGFPTWRMRYMEIVHMGPLKFMKYGSLVKAIHKFTMVHQNYG</sequence>
<evidence type="ECO:0000313" key="14">
    <source>
        <dbReference type="EMBL" id="KAF8406419.1"/>
    </source>
</evidence>
<evidence type="ECO:0000313" key="15">
    <source>
        <dbReference type="Proteomes" id="UP000655225"/>
    </source>
</evidence>
<keyword evidence="10 13" id="KW-1133">Transmembrane helix</keyword>
<keyword evidence="9" id="KW-0460">Magnesium</keyword>
<dbReference type="Proteomes" id="UP000655225">
    <property type="component" value="Unassembled WGS sequence"/>
</dbReference>
<dbReference type="InterPro" id="IPR036424">
    <property type="entry name" value="UPP_synth-like_sf"/>
</dbReference>
<comment type="similarity">
    <text evidence="4">Belongs to the UPP synthase family.</text>
</comment>
<dbReference type="PANTHER" id="PTHR21528:SF0">
    <property type="entry name" value="DEHYDRODOLICHYL DIPHOSPHATE SYNTHASE COMPLEX SUBUNIT NUS1"/>
    <property type="match status" value="1"/>
</dbReference>
<gene>
    <name evidence="14" type="ORF">HHK36_008506</name>
</gene>
<keyword evidence="8" id="KW-0256">Endoplasmic reticulum</keyword>
<protein>
    <recommendedName>
        <fullName evidence="5">ditrans,polycis-polyprenyl diphosphate synthase [(2E,6E)-farnesyldiphosphate specific]</fullName>
        <ecNumber evidence="5">2.5.1.87</ecNumber>
    </recommendedName>
</protein>
<comment type="cofactor">
    <cofactor evidence="1">
        <name>Mg(2+)</name>
        <dbReference type="ChEBI" id="CHEBI:18420"/>
    </cofactor>
</comment>
<evidence type="ECO:0000256" key="7">
    <source>
        <dbReference type="ARBA" id="ARBA00022692"/>
    </source>
</evidence>
<feature type="transmembrane region" description="Helical" evidence="13">
    <location>
        <begin position="119"/>
        <end position="141"/>
    </location>
</feature>
<comment type="caution">
    <text evidence="14">The sequence shown here is derived from an EMBL/GenBank/DDBJ whole genome shotgun (WGS) entry which is preliminary data.</text>
</comment>
<evidence type="ECO:0000256" key="12">
    <source>
        <dbReference type="ARBA" id="ARBA00047353"/>
    </source>
</evidence>
<comment type="pathway">
    <text evidence="3">Protein modification; protein glycosylation.</text>
</comment>
<evidence type="ECO:0000256" key="6">
    <source>
        <dbReference type="ARBA" id="ARBA00022679"/>
    </source>
</evidence>
<dbReference type="PANTHER" id="PTHR21528">
    <property type="entry name" value="DEHYDRODOLICHYL DIPHOSPHATE SYNTHASE COMPLEX SUBUNIT NUS1"/>
    <property type="match status" value="1"/>
</dbReference>
<dbReference type="OrthoDB" id="19639at2759"/>
<accession>A0A834ZFK8</accession>
<evidence type="ECO:0000256" key="13">
    <source>
        <dbReference type="SAM" id="Phobius"/>
    </source>
</evidence>
<dbReference type="AlphaFoldDB" id="A0A834ZFK8"/>
<evidence type="ECO:0000256" key="5">
    <source>
        <dbReference type="ARBA" id="ARBA00012596"/>
    </source>
</evidence>
<evidence type="ECO:0000256" key="2">
    <source>
        <dbReference type="ARBA" id="ARBA00004586"/>
    </source>
</evidence>
<dbReference type="GO" id="GO:0045547">
    <property type="term" value="F:ditrans,polycis-polyprenyl diphosphate synthase [(2E,6E)-farnesyl diphosphate specific] activity"/>
    <property type="evidence" value="ECO:0007669"/>
    <property type="project" value="UniProtKB-EC"/>
</dbReference>